<protein>
    <submittedName>
        <fullName evidence="1">Uncharacterized protein</fullName>
    </submittedName>
</protein>
<dbReference type="AlphaFoldDB" id="A0A3D9HNB8"/>
<evidence type="ECO:0000313" key="1">
    <source>
        <dbReference type="EMBL" id="RED50984.1"/>
    </source>
</evidence>
<organism evidence="1 2">
    <name type="scientific">Aestuariispira insulae</name>
    <dbReference type="NCBI Taxonomy" id="1461337"/>
    <lineage>
        <taxon>Bacteria</taxon>
        <taxon>Pseudomonadati</taxon>
        <taxon>Pseudomonadota</taxon>
        <taxon>Alphaproteobacteria</taxon>
        <taxon>Rhodospirillales</taxon>
        <taxon>Kiloniellaceae</taxon>
        <taxon>Aestuariispira</taxon>
    </lineage>
</organism>
<evidence type="ECO:0000313" key="2">
    <source>
        <dbReference type="Proteomes" id="UP000256845"/>
    </source>
</evidence>
<proteinExistence type="predicted"/>
<accession>A0A3D9HNB8</accession>
<dbReference type="RefSeq" id="WP_115936767.1">
    <property type="nucleotide sequence ID" value="NZ_QRDW01000004.1"/>
</dbReference>
<name>A0A3D9HNB8_9PROT</name>
<gene>
    <name evidence="1" type="ORF">DFP90_104258</name>
</gene>
<keyword evidence="2" id="KW-1185">Reference proteome</keyword>
<dbReference type="Proteomes" id="UP000256845">
    <property type="component" value="Unassembled WGS sequence"/>
</dbReference>
<reference evidence="1 2" key="1">
    <citation type="submission" date="2018-07" db="EMBL/GenBank/DDBJ databases">
        <title>Genomic Encyclopedia of Type Strains, Phase III (KMG-III): the genomes of soil and plant-associated and newly described type strains.</title>
        <authorList>
            <person name="Whitman W."/>
        </authorList>
    </citation>
    <scope>NUCLEOTIDE SEQUENCE [LARGE SCALE GENOMIC DNA]</scope>
    <source>
        <strain evidence="1 2">CECT 8488</strain>
    </source>
</reference>
<comment type="caution">
    <text evidence="1">The sequence shown here is derived from an EMBL/GenBank/DDBJ whole genome shotgun (WGS) entry which is preliminary data.</text>
</comment>
<sequence>MANISYRINSIRSIDLQLNESEERVVAVALIEKAIEIWVSQGYSDDTVKQLIDTVFTRYQEGK</sequence>
<dbReference type="EMBL" id="QRDW01000004">
    <property type="protein sequence ID" value="RED50984.1"/>
    <property type="molecule type" value="Genomic_DNA"/>
</dbReference>